<feature type="transmembrane region" description="Helical" evidence="6">
    <location>
        <begin position="184"/>
        <end position="204"/>
    </location>
</feature>
<comment type="caution">
    <text evidence="7">The sequence shown here is derived from an EMBL/GenBank/DDBJ whole genome shotgun (WGS) entry which is preliminary data.</text>
</comment>
<dbReference type="Proteomes" id="UP001201273">
    <property type="component" value="Unassembled WGS sequence"/>
</dbReference>
<feature type="transmembrane region" description="Helical" evidence="6">
    <location>
        <begin position="113"/>
        <end position="134"/>
    </location>
</feature>
<evidence type="ECO:0000256" key="6">
    <source>
        <dbReference type="SAM" id="Phobius"/>
    </source>
</evidence>
<dbReference type="InterPro" id="IPR001123">
    <property type="entry name" value="LeuE-type"/>
</dbReference>
<dbReference type="RefSeq" id="WP_233052960.1">
    <property type="nucleotide sequence ID" value="NZ_JAIMJA010000011.1"/>
</dbReference>
<evidence type="ECO:0000256" key="1">
    <source>
        <dbReference type="ARBA" id="ARBA00004651"/>
    </source>
</evidence>
<sequence length="205" mass="21847">MISAIVAMSLFALVGAISPGPVNIIATSIGAQHGFKQALPHITGATLAYTLIVWLVGLGVQVYLVSWPFVLEGMGYLGGLFLLYLAYQIAVATPVDTTAHHEPASIPTMMTGAMAQLLNPKAWLVSISGVSLFISGQADKALLLGYFVVISLLMCSVGISSWALLGQGLQKLLADPMRQRYFNWLMSALLVLSVLTIWSSTHTLA</sequence>
<proteinExistence type="predicted"/>
<protein>
    <submittedName>
        <fullName evidence="7">LysE family transporter</fullName>
    </submittedName>
</protein>
<name>A0ABS8W8Z5_9GAMM</name>
<reference evidence="7 8" key="1">
    <citation type="journal article" date="2022" name="Environ. Microbiol. Rep.">
        <title>Eco-phylogenetic analyses reveal divergent evolution of vitamin B12 metabolism in the marine bacterial family 'Psychromonadaceae'.</title>
        <authorList>
            <person name="Jin X."/>
            <person name="Yang Y."/>
            <person name="Cao H."/>
            <person name="Gao B."/>
            <person name="Zhao Z."/>
        </authorList>
    </citation>
    <scope>NUCLEOTIDE SEQUENCE [LARGE SCALE GENOMIC DNA]</scope>
    <source>
        <strain evidence="7 8">MKS20</strain>
    </source>
</reference>
<evidence type="ECO:0000256" key="5">
    <source>
        <dbReference type="ARBA" id="ARBA00023136"/>
    </source>
</evidence>
<keyword evidence="4 6" id="KW-1133">Transmembrane helix</keyword>
<feature type="transmembrane region" description="Helical" evidence="6">
    <location>
        <begin position="76"/>
        <end position="93"/>
    </location>
</feature>
<organism evidence="7 8">
    <name type="scientific">Motilimonas cestriensis</name>
    <dbReference type="NCBI Taxonomy" id="2742685"/>
    <lineage>
        <taxon>Bacteria</taxon>
        <taxon>Pseudomonadati</taxon>
        <taxon>Pseudomonadota</taxon>
        <taxon>Gammaproteobacteria</taxon>
        <taxon>Alteromonadales</taxon>
        <taxon>Alteromonadales genera incertae sedis</taxon>
        <taxon>Motilimonas</taxon>
    </lineage>
</organism>
<dbReference type="PANTHER" id="PTHR30086:SF20">
    <property type="entry name" value="ARGININE EXPORTER PROTEIN ARGO-RELATED"/>
    <property type="match status" value="1"/>
</dbReference>
<keyword evidence="2" id="KW-1003">Cell membrane</keyword>
<dbReference type="EMBL" id="JAIMJA010000011">
    <property type="protein sequence ID" value="MCE2595479.1"/>
    <property type="molecule type" value="Genomic_DNA"/>
</dbReference>
<evidence type="ECO:0000256" key="4">
    <source>
        <dbReference type="ARBA" id="ARBA00022989"/>
    </source>
</evidence>
<dbReference type="PANTHER" id="PTHR30086">
    <property type="entry name" value="ARGININE EXPORTER PROTEIN ARGO"/>
    <property type="match status" value="1"/>
</dbReference>
<comment type="subcellular location">
    <subcellularLocation>
        <location evidence="1">Cell membrane</location>
        <topology evidence="1">Multi-pass membrane protein</topology>
    </subcellularLocation>
</comment>
<feature type="transmembrane region" description="Helical" evidence="6">
    <location>
        <begin position="141"/>
        <end position="164"/>
    </location>
</feature>
<keyword evidence="3 6" id="KW-0812">Transmembrane</keyword>
<evidence type="ECO:0000256" key="3">
    <source>
        <dbReference type="ARBA" id="ARBA00022692"/>
    </source>
</evidence>
<evidence type="ECO:0000313" key="8">
    <source>
        <dbReference type="Proteomes" id="UP001201273"/>
    </source>
</evidence>
<accession>A0ABS8W8Z5</accession>
<gene>
    <name evidence="7" type="ORF">K6Y31_11685</name>
</gene>
<dbReference type="Pfam" id="PF01810">
    <property type="entry name" value="LysE"/>
    <property type="match status" value="1"/>
</dbReference>
<evidence type="ECO:0000256" key="2">
    <source>
        <dbReference type="ARBA" id="ARBA00022475"/>
    </source>
</evidence>
<keyword evidence="5 6" id="KW-0472">Membrane</keyword>
<evidence type="ECO:0000313" key="7">
    <source>
        <dbReference type="EMBL" id="MCE2595479.1"/>
    </source>
</evidence>
<feature type="transmembrane region" description="Helical" evidence="6">
    <location>
        <begin position="42"/>
        <end position="64"/>
    </location>
</feature>
<keyword evidence="8" id="KW-1185">Reference proteome</keyword>